<dbReference type="AlphaFoldDB" id="K1LJI4"/>
<accession>K1LJI4</accession>
<dbReference type="OrthoDB" id="582835at2"/>
<evidence type="ECO:0000313" key="2">
    <source>
        <dbReference type="EMBL" id="EKB50493.1"/>
    </source>
</evidence>
<organism evidence="2 3">
    <name type="scientific">Cecembia lonarensis (strain CCUG 58316 / KCTC 22772 / LW9)</name>
    <dbReference type="NCBI Taxonomy" id="1225176"/>
    <lineage>
        <taxon>Bacteria</taxon>
        <taxon>Pseudomonadati</taxon>
        <taxon>Bacteroidota</taxon>
        <taxon>Cytophagia</taxon>
        <taxon>Cytophagales</taxon>
        <taxon>Cyclobacteriaceae</taxon>
        <taxon>Cecembia</taxon>
    </lineage>
</organism>
<dbReference type="SUPFAM" id="SSF54427">
    <property type="entry name" value="NTF2-like"/>
    <property type="match status" value="1"/>
</dbReference>
<proteinExistence type="predicted"/>
<dbReference type="Proteomes" id="UP000004478">
    <property type="component" value="Unassembled WGS sequence"/>
</dbReference>
<dbReference type="EMBL" id="AMGM01000008">
    <property type="protein sequence ID" value="EKB50493.1"/>
    <property type="molecule type" value="Genomic_DNA"/>
</dbReference>
<dbReference type="InterPro" id="IPR032710">
    <property type="entry name" value="NTF2-like_dom_sf"/>
</dbReference>
<name>K1LJI4_CECL9</name>
<reference evidence="2 3" key="1">
    <citation type="journal article" date="2012" name="J. Bacteriol.">
        <title>Draft Genome Sequence of Cecembia lonarensis Strain LW9T, Isolated from Lonar Lake, a Haloalkaline Lake in India.</title>
        <authorList>
            <person name="Shivaji S."/>
            <person name="Ara S."/>
            <person name="Singh A."/>
            <person name="Pinnaka A.K."/>
        </authorList>
    </citation>
    <scope>NUCLEOTIDE SEQUENCE [LARGE SCALE GENOMIC DNA]</scope>
    <source>
        <strain evidence="2 3">LW9</strain>
    </source>
</reference>
<feature type="domain" description="SnoaL-like" evidence="1">
    <location>
        <begin position="14"/>
        <end position="125"/>
    </location>
</feature>
<gene>
    <name evidence="2" type="ORF">B879_00875</name>
</gene>
<evidence type="ECO:0000259" key="1">
    <source>
        <dbReference type="Pfam" id="PF12680"/>
    </source>
</evidence>
<dbReference type="InterPro" id="IPR037401">
    <property type="entry name" value="SnoaL-like"/>
</dbReference>
<comment type="caution">
    <text evidence="2">The sequence shown here is derived from an EMBL/GenBank/DDBJ whole genome shotgun (WGS) entry which is preliminary data.</text>
</comment>
<protein>
    <recommendedName>
        <fullName evidence="1">SnoaL-like domain-containing protein</fullName>
    </recommendedName>
</protein>
<evidence type="ECO:0000313" key="3">
    <source>
        <dbReference type="Proteomes" id="UP000004478"/>
    </source>
</evidence>
<keyword evidence="3" id="KW-1185">Reference proteome</keyword>
<dbReference type="RefSeq" id="WP_009183919.1">
    <property type="nucleotide sequence ID" value="NZ_AMGM01000008.1"/>
</dbReference>
<sequence>MREINKIRESIIFNYIQAYNNFDIDNMVKDMSSNLTFENIANGEMTISLKGVDAFKHQAELALDYFSYRRQEILSYKHDGFNTIIEIDYQATLAMDFPNGLKKGDQLQLNGTSIFKFNKDNQITHLKDIA</sequence>
<dbReference type="Pfam" id="PF12680">
    <property type="entry name" value="SnoaL_2"/>
    <property type="match status" value="1"/>
</dbReference>
<dbReference type="Gene3D" id="3.10.450.50">
    <property type="match status" value="1"/>
</dbReference>